<dbReference type="Pfam" id="PF07286">
    <property type="entry name" value="D-Glu_cyclase"/>
    <property type="match status" value="1"/>
</dbReference>
<dbReference type="PANTHER" id="PTHR32022:SF10">
    <property type="entry name" value="D-GLUTAMATE CYCLASE, MITOCHONDRIAL"/>
    <property type="match status" value="1"/>
</dbReference>
<dbReference type="EMBL" id="AZFN01000011">
    <property type="protein sequence ID" value="KRM02455.1"/>
    <property type="molecule type" value="Genomic_DNA"/>
</dbReference>
<evidence type="ECO:0000313" key="4">
    <source>
        <dbReference type="EMBL" id="KRM02455.1"/>
    </source>
</evidence>
<accession>A0A0R1VA99</accession>
<keyword evidence="2 3" id="KW-0456">Lyase</keyword>
<evidence type="ECO:0000256" key="1">
    <source>
        <dbReference type="ARBA" id="ARBA00007896"/>
    </source>
</evidence>
<evidence type="ECO:0000256" key="3">
    <source>
        <dbReference type="HAMAP-Rule" id="MF_01830"/>
    </source>
</evidence>
<dbReference type="FunFam" id="3.30.2040.10:FF:000001">
    <property type="entry name" value="D-glutamate cyclase, mitochondrial"/>
    <property type="match status" value="1"/>
</dbReference>
<dbReference type="PATRIC" id="fig|1423749.3.peg.275"/>
<comment type="caution">
    <text evidence="4">The sequence shown here is derived from an EMBL/GenBank/DDBJ whole genome shotgun (WGS) entry which is preliminary data.</text>
</comment>
<dbReference type="InterPro" id="IPR009906">
    <property type="entry name" value="D-Glu_cyclase"/>
</dbReference>
<name>A0A0R1VA99_9LACO</name>
<sequence>MDYANLSPVKFRHLVRQGQFTGPTSGYCPGYTQANLIIVPQADAFDFLLLAQRNPRPCPVLEVADVGSRQLHQFAQDVDLANDFPRYRIYRDGQLVQEVTSLDDIWRNDFVAFLIGCSFSFEAELMAAGIEIRHITEGVNVPMYDTNIELLGAGKLQGQMVVSMRPIPGSQIAKAVEVTAAMPRVHGAPIQIGDPQAIGIQDLNHPDYGDPVTIMPGEYPVFWPCGVTPQNVVRQSKLPLVITHAPGHMLITDVINQDLK</sequence>
<dbReference type="NCBIfam" id="NF003969">
    <property type="entry name" value="PRK05463.1"/>
    <property type="match status" value="1"/>
</dbReference>
<dbReference type="AlphaFoldDB" id="A0A0R1VA99"/>
<dbReference type="PIRSF" id="PIRSF029755">
    <property type="entry name" value="UCP029755"/>
    <property type="match status" value="1"/>
</dbReference>
<evidence type="ECO:0000313" key="5">
    <source>
        <dbReference type="Proteomes" id="UP000051739"/>
    </source>
</evidence>
<keyword evidence="5" id="KW-1185">Reference proteome</keyword>
<dbReference type="Gene3D" id="3.40.1640.10">
    <property type="entry name" value="PSTPO5379-like"/>
    <property type="match status" value="1"/>
</dbReference>
<organism evidence="4 5">
    <name type="scientific">Limosilactobacillus gastricus DSM 16045</name>
    <dbReference type="NCBI Taxonomy" id="1423749"/>
    <lineage>
        <taxon>Bacteria</taxon>
        <taxon>Bacillati</taxon>
        <taxon>Bacillota</taxon>
        <taxon>Bacilli</taxon>
        <taxon>Lactobacillales</taxon>
        <taxon>Lactobacillaceae</taxon>
        <taxon>Limosilactobacillus</taxon>
    </lineage>
</organism>
<dbReference type="InterPro" id="IPR016938">
    <property type="entry name" value="UPF0317"/>
</dbReference>
<dbReference type="HAMAP" id="MF_01830">
    <property type="entry name" value="Hydro_lyase"/>
    <property type="match status" value="1"/>
</dbReference>
<dbReference type="GO" id="GO:0016829">
    <property type="term" value="F:lyase activity"/>
    <property type="evidence" value="ECO:0007669"/>
    <property type="project" value="UniProtKB-KW"/>
</dbReference>
<dbReference type="EC" id="4.2.1.-" evidence="3"/>
<reference evidence="4 5" key="1">
    <citation type="journal article" date="2015" name="Genome Announc.">
        <title>Expanding the biotechnology potential of lactobacilli through comparative genomics of 213 strains and associated genera.</title>
        <authorList>
            <person name="Sun Z."/>
            <person name="Harris H.M."/>
            <person name="McCann A."/>
            <person name="Guo C."/>
            <person name="Argimon S."/>
            <person name="Zhang W."/>
            <person name="Yang X."/>
            <person name="Jeffery I.B."/>
            <person name="Cooney J.C."/>
            <person name="Kagawa T.F."/>
            <person name="Liu W."/>
            <person name="Song Y."/>
            <person name="Salvetti E."/>
            <person name="Wrobel A."/>
            <person name="Rasinkangas P."/>
            <person name="Parkhill J."/>
            <person name="Rea M.C."/>
            <person name="O'Sullivan O."/>
            <person name="Ritari J."/>
            <person name="Douillard F.P."/>
            <person name="Paul Ross R."/>
            <person name="Yang R."/>
            <person name="Briner A.E."/>
            <person name="Felis G.E."/>
            <person name="de Vos W.M."/>
            <person name="Barrangou R."/>
            <person name="Klaenhammer T.R."/>
            <person name="Caufield P.W."/>
            <person name="Cui Y."/>
            <person name="Zhang H."/>
            <person name="O'Toole P.W."/>
        </authorList>
    </citation>
    <scope>NUCLEOTIDE SEQUENCE [LARGE SCALE GENOMIC DNA]</scope>
    <source>
        <strain evidence="4 5">DSM 16045</strain>
    </source>
</reference>
<protein>
    <recommendedName>
        <fullName evidence="3">Putative hydro-lyase FC60_GL000275</fullName>
        <ecNumber evidence="3">4.2.1.-</ecNumber>
    </recommendedName>
</protein>
<dbReference type="Proteomes" id="UP000051739">
    <property type="component" value="Unassembled WGS sequence"/>
</dbReference>
<gene>
    <name evidence="4" type="ORF">FC60_GL000275</name>
</gene>
<dbReference type="SUPFAM" id="SSF160920">
    <property type="entry name" value="PSTPO5379-like"/>
    <property type="match status" value="1"/>
</dbReference>
<comment type="similarity">
    <text evidence="1 3">Belongs to the D-glutamate cyclase family.</text>
</comment>
<evidence type="ECO:0000256" key="2">
    <source>
        <dbReference type="ARBA" id="ARBA00023239"/>
    </source>
</evidence>
<dbReference type="InterPro" id="IPR038021">
    <property type="entry name" value="Putative_hydro-lyase"/>
</dbReference>
<proteinExistence type="inferred from homology"/>
<dbReference type="PANTHER" id="PTHR32022">
    <property type="entry name" value="D-GLUTAMATE CYCLASE, MITOCHONDRIAL"/>
    <property type="match status" value="1"/>
</dbReference>
<dbReference type="Gene3D" id="3.30.2040.10">
    <property type="entry name" value="PSTPO5379-like domain"/>
    <property type="match status" value="1"/>
</dbReference>